<proteinExistence type="predicted"/>
<dbReference type="EMBL" id="SNRW01017702">
    <property type="protein sequence ID" value="KAA6368079.1"/>
    <property type="molecule type" value="Genomic_DNA"/>
</dbReference>
<sequence>MSTLTPSLRYPVWQLIVSTIYWVQKPLMNIQTLVYGFSANEILYKWDDKRKQVMVKGFANIPNATLDNGLNSFVFNSEGDITAVRQSPSGFSSDNDIIIPFDKVIMFTYRDEGGNILGRPLSEELNNVIQQRQMLLDNLRVFINRHINPIITSHSEMVTPETRSQLSEFMRDVLEGRFPALTMGEKDKLSLLETKNKADGFLATEEVYSRIILRICKLSQQAESKYGNYSAKEIDVFPKFSINEITESNLDKLIYLVNSSPIDTSESDCKEEQLGSSEGTQAIGRNPMTEGSDATDKKNAQTKNANQSQVPSNSPTSSDIDRAIGNQTLFLFQWFITCWTQFRYIV</sequence>
<feature type="compositionally biased region" description="Polar residues" evidence="1">
    <location>
        <begin position="301"/>
        <end position="318"/>
    </location>
</feature>
<accession>A0A5J4UBY5</accession>
<protein>
    <submittedName>
        <fullName evidence="2">Uncharacterized protein</fullName>
    </submittedName>
</protein>
<gene>
    <name evidence="2" type="ORF">EZS28_036394</name>
</gene>
<organism evidence="2 3">
    <name type="scientific">Streblomastix strix</name>
    <dbReference type="NCBI Taxonomy" id="222440"/>
    <lineage>
        <taxon>Eukaryota</taxon>
        <taxon>Metamonada</taxon>
        <taxon>Preaxostyla</taxon>
        <taxon>Oxymonadida</taxon>
        <taxon>Streblomastigidae</taxon>
        <taxon>Streblomastix</taxon>
    </lineage>
</organism>
<feature type="region of interest" description="Disordered" evidence="1">
    <location>
        <begin position="263"/>
        <end position="319"/>
    </location>
</feature>
<evidence type="ECO:0000256" key="1">
    <source>
        <dbReference type="SAM" id="MobiDB-lite"/>
    </source>
</evidence>
<dbReference type="AlphaFoldDB" id="A0A5J4UBY5"/>
<evidence type="ECO:0000313" key="3">
    <source>
        <dbReference type="Proteomes" id="UP000324800"/>
    </source>
</evidence>
<evidence type="ECO:0000313" key="2">
    <source>
        <dbReference type="EMBL" id="KAA6368079.1"/>
    </source>
</evidence>
<comment type="caution">
    <text evidence="2">The sequence shown here is derived from an EMBL/GenBank/DDBJ whole genome shotgun (WGS) entry which is preliminary data.</text>
</comment>
<dbReference type="Proteomes" id="UP000324800">
    <property type="component" value="Unassembled WGS sequence"/>
</dbReference>
<reference evidence="2 3" key="1">
    <citation type="submission" date="2019-03" db="EMBL/GenBank/DDBJ databases">
        <title>Single cell metagenomics reveals metabolic interactions within the superorganism composed of flagellate Streblomastix strix and complex community of Bacteroidetes bacteria on its surface.</title>
        <authorList>
            <person name="Treitli S.C."/>
            <person name="Kolisko M."/>
            <person name="Husnik F."/>
            <person name="Keeling P."/>
            <person name="Hampl V."/>
        </authorList>
    </citation>
    <scope>NUCLEOTIDE SEQUENCE [LARGE SCALE GENOMIC DNA]</scope>
    <source>
        <strain evidence="2">ST1C</strain>
    </source>
</reference>
<name>A0A5J4UBY5_9EUKA</name>